<feature type="transmembrane region" description="Helical" evidence="1">
    <location>
        <begin position="12"/>
        <end position="28"/>
    </location>
</feature>
<evidence type="ECO:0000259" key="2">
    <source>
        <dbReference type="Pfam" id="PF03372"/>
    </source>
</evidence>
<gene>
    <name evidence="3" type="ORF">H8B21_17090</name>
</gene>
<dbReference type="Pfam" id="PF03372">
    <property type="entry name" value="Exo_endo_phos"/>
    <property type="match status" value="1"/>
</dbReference>
<keyword evidence="1" id="KW-1133">Transmembrane helix</keyword>
<accession>A0ABR7XW93</accession>
<dbReference type="PANTHER" id="PTHR14859">
    <property type="entry name" value="CALCOFLUOR WHITE HYPERSENSITIVE PROTEIN PRECURSOR"/>
    <property type="match status" value="1"/>
</dbReference>
<comment type="caution">
    <text evidence="3">The sequence shown here is derived from an EMBL/GenBank/DDBJ whole genome shotgun (WGS) entry which is preliminary data.</text>
</comment>
<evidence type="ECO:0000313" key="4">
    <source>
        <dbReference type="Proteomes" id="UP000651112"/>
    </source>
</evidence>
<keyword evidence="1" id="KW-0472">Membrane</keyword>
<evidence type="ECO:0000313" key="3">
    <source>
        <dbReference type="EMBL" id="MBD1423284.1"/>
    </source>
</evidence>
<dbReference type="GO" id="GO:0004519">
    <property type="term" value="F:endonuclease activity"/>
    <property type="evidence" value="ECO:0007669"/>
    <property type="project" value="UniProtKB-KW"/>
</dbReference>
<protein>
    <submittedName>
        <fullName evidence="3">Endonuclease/exonuclease/phosphatase family protein</fullName>
    </submittedName>
</protein>
<dbReference type="RefSeq" id="WP_190315082.1">
    <property type="nucleotide sequence ID" value="NZ_JACNYL010000004.1"/>
</dbReference>
<dbReference type="Gene3D" id="3.60.10.10">
    <property type="entry name" value="Endonuclease/exonuclease/phosphatase"/>
    <property type="match status" value="1"/>
</dbReference>
<name>A0ABR7XW93_9SPHI</name>
<keyword evidence="4" id="KW-1185">Reference proteome</keyword>
<keyword evidence="3" id="KW-0255">Endonuclease</keyword>
<keyword evidence="1" id="KW-0812">Transmembrane</keyword>
<proteinExistence type="predicted"/>
<dbReference type="SUPFAM" id="SSF56219">
    <property type="entry name" value="DNase I-like"/>
    <property type="match status" value="1"/>
</dbReference>
<sequence length="299" mass="34634">MKFKIIQRKGGYLYVLLCIVLFGIWGCSDRESISPEPNEEPEPIVLPDKLKILSYNILEGMKTDRPNNYDNFVAWMKELDPDIVALQEVNGFRQAALEKLAARWGHPYVITNLKATDNYPVALTSKYPLESRRRVTMHVSHGAIFARLKDTDFNIVNTHFWPQGYWHHVGDGLGNAYRLHEMNLTLDSTFRKFPDEPDWIFVGDLNSRSRHDFLPGETTYDYGVTDQIEEDGFEDAIHYLHGKRSEGVTYDFQYPGSRIDFLFATPGVLQKTIKAHPIYDEFTDKYSDHPPMYMEVSLK</sequence>
<dbReference type="Proteomes" id="UP000651112">
    <property type="component" value="Unassembled WGS sequence"/>
</dbReference>
<dbReference type="EMBL" id="JACNYL010000004">
    <property type="protein sequence ID" value="MBD1423284.1"/>
    <property type="molecule type" value="Genomic_DNA"/>
</dbReference>
<feature type="domain" description="Endonuclease/exonuclease/phosphatase" evidence="2">
    <location>
        <begin position="53"/>
        <end position="289"/>
    </location>
</feature>
<keyword evidence="3" id="KW-0540">Nuclease</keyword>
<dbReference type="InterPro" id="IPR005135">
    <property type="entry name" value="Endo/exonuclease/phosphatase"/>
</dbReference>
<dbReference type="PANTHER" id="PTHR14859:SF1">
    <property type="entry name" value="PGAP2-INTERACTING PROTEIN"/>
    <property type="match status" value="1"/>
</dbReference>
<dbReference type="InterPro" id="IPR036691">
    <property type="entry name" value="Endo/exonu/phosph_ase_sf"/>
</dbReference>
<keyword evidence="3" id="KW-0378">Hydrolase</keyword>
<organism evidence="3 4">
    <name type="scientific">Sphingobacterium chuzhouense</name>
    <dbReference type="NCBI Taxonomy" id="1742264"/>
    <lineage>
        <taxon>Bacteria</taxon>
        <taxon>Pseudomonadati</taxon>
        <taxon>Bacteroidota</taxon>
        <taxon>Sphingobacteriia</taxon>
        <taxon>Sphingobacteriales</taxon>
        <taxon>Sphingobacteriaceae</taxon>
        <taxon>Sphingobacterium</taxon>
    </lineage>
</organism>
<dbReference type="InterPro" id="IPR051916">
    <property type="entry name" value="GPI-anchor_lipid_remodeler"/>
</dbReference>
<reference evidence="3 4" key="1">
    <citation type="submission" date="2020-08" db="EMBL/GenBank/DDBJ databases">
        <title>Sphingobacterium sp. DN00404 isolated from aquaculture water.</title>
        <authorList>
            <person name="Zhang M."/>
        </authorList>
    </citation>
    <scope>NUCLEOTIDE SEQUENCE [LARGE SCALE GENOMIC DNA]</scope>
    <source>
        <strain evidence="3 4">KCTC 42746</strain>
    </source>
</reference>
<evidence type="ECO:0000256" key="1">
    <source>
        <dbReference type="SAM" id="Phobius"/>
    </source>
</evidence>